<keyword evidence="5" id="KW-1185">Reference proteome</keyword>
<proteinExistence type="predicted"/>
<evidence type="ECO:0000313" key="4">
    <source>
        <dbReference type="EMBL" id="KRL11366.1"/>
    </source>
</evidence>
<dbReference type="EMBL" id="AZEC01000012">
    <property type="protein sequence ID" value="KRL11366.1"/>
    <property type="molecule type" value="Genomic_DNA"/>
</dbReference>
<feature type="domain" description="Polymerase nucleotidyl transferase" evidence="2">
    <location>
        <begin position="26"/>
        <end position="84"/>
    </location>
</feature>
<gene>
    <name evidence="4" type="ORF">FD09_GL000735</name>
</gene>
<accession>A0A0R1MTJ6</accession>
<dbReference type="Pfam" id="PF13427">
    <property type="entry name" value="AadA_C"/>
    <property type="match status" value="1"/>
</dbReference>
<name>A0A0R1MTJ6_9LACO</name>
<evidence type="ECO:0000259" key="3">
    <source>
        <dbReference type="Pfam" id="PF13427"/>
    </source>
</evidence>
<dbReference type="AlphaFoldDB" id="A0A0R1MTJ6"/>
<reference evidence="4 5" key="1">
    <citation type="journal article" date="2015" name="Genome Announc.">
        <title>Expanding the biotechnology potential of lactobacilli through comparative genomics of 213 strains and associated genera.</title>
        <authorList>
            <person name="Sun Z."/>
            <person name="Harris H.M."/>
            <person name="McCann A."/>
            <person name="Guo C."/>
            <person name="Argimon S."/>
            <person name="Zhang W."/>
            <person name="Yang X."/>
            <person name="Jeffery I.B."/>
            <person name="Cooney J.C."/>
            <person name="Kagawa T.F."/>
            <person name="Liu W."/>
            <person name="Song Y."/>
            <person name="Salvetti E."/>
            <person name="Wrobel A."/>
            <person name="Rasinkangas P."/>
            <person name="Parkhill J."/>
            <person name="Rea M.C."/>
            <person name="O'Sullivan O."/>
            <person name="Ritari J."/>
            <person name="Douillard F.P."/>
            <person name="Paul Ross R."/>
            <person name="Yang R."/>
            <person name="Briner A.E."/>
            <person name="Felis G.E."/>
            <person name="de Vos W.M."/>
            <person name="Barrangou R."/>
            <person name="Klaenhammer T.R."/>
            <person name="Caufield P.W."/>
            <person name="Cui Y."/>
            <person name="Zhang H."/>
            <person name="O'Toole P.W."/>
        </authorList>
    </citation>
    <scope>NUCLEOTIDE SEQUENCE [LARGE SCALE GENOMIC DNA]</scope>
    <source>
        <strain evidence="4 5">DSM 12744</strain>
    </source>
</reference>
<dbReference type="Proteomes" id="UP000051330">
    <property type="component" value="Unassembled WGS sequence"/>
</dbReference>
<organism evidence="4 5">
    <name type="scientific">Schleiferilactobacillus perolens DSM 12744</name>
    <dbReference type="NCBI Taxonomy" id="1423792"/>
    <lineage>
        <taxon>Bacteria</taxon>
        <taxon>Bacillati</taxon>
        <taxon>Bacillota</taxon>
        <taxon>Bacilli</taxon>
        <taxon>Lactobacillales</taxon>
        <taxon>Lactobacillaceae</taxon>
        <taxon>Schleiferilactobacillus</taxon>
    </lineage>
</organism>
<feature type="domain" description="Adenylyltransferase AadA C-terminal" evidence="3">
    <location>
        <begin position="160"/>
        <end position="244"/>
    </location>
</feature>
<dbReference type="SUPFAM" id="SSF81301">
    <property type="entry name" value="Nucleotidyltransferase"/>
    <property type="match status" value="1"/>
</dbReference>
<evidence type="ECO:0000313" key="5">
    <source>
        <dbReference type="Proteomes" id="UP000051330"/>
    </source>
</evidence>
<evidence type="ECO:0000256" key="1">
    <source>
        <dbReference type="ARBA" id="ARBA00022679"/>
    </source>
</evidence>
<dbReference type="STRING" id="1423792.FD09_GL000735"/>
<keyword evidence="1 4" id="KW-0808">Transferase</keyword>
<dbReference type="CDD" id="cd05403">
    <property type="entry name" value="NT_KNTase_like"/>
    <property type="match status" value="1"/>
</dbReference>
<dbReference type="InterPro" id="IPR002934">
    <property type="entry name" value="Polymerase_NTP_transf_dom"/>
</dbReference>
<dbReference type="InterPro" id="IPR025184">
    <property type="entry name" value="AadA_C"/>
</dbReference>
<dbReference type="GO" id="GO:0016779">
    <property type="term" value="F:nucleotidyltransferase activity"/>
    <property type="evidence" value="ECO:0007669"/>
    <property type="project" value="InterPro"/>
</dbReference>
<evidence type="ECO:0000259" key="2">
    <source>
        <dbReference type="Pfam" id="PF01909"/>
    </source>
</evidence>
<dbReference type="PATRIC" id="fig|1423792.3.peg.750"/>
<comment type="caution">
    <text evidence="4">The sequence shown here is derived from an EMBL/GenBank/DDBJ whole genome shotgun (WGS) entry which is preliminary data.</text>
</comment>
<protein>
    <submittedName>
        <fullName evidence="4">Adenylyl transferase</fullName>
    </submittedName>
</protein>
<dbReference type="InterPro" id="IPR043519">
    <property type="entry name" value="NT_sf"/>
</dbReference>
<dbReference type="Pfam" id="PF01909">
    <property type="entry name" value="NTP_transf_2"/>
    <property type="match status" value="1"/>
</dbReference>
<sequence>MVKIFLTGDYAMTKTTKLLKSLGEGCNQLLGNNLVGVYLHGSYVLGGYNPAISDLDYIIVVMRGLTFREKADLMHFTTEKLLPLAPAKGLEFHVLLLAHTRRFQHPVPFNFHFSEYHRAEYFRDPVAYIEGMQGRDPDLAAHLMVIHQCGQVLTGQPIKDVFAPVPRHAYWESIMNDVADAPREILQTPTYITLNLCRVLAFQKGGRILSKEAGGEWGEDHLPKLYRPVASYALAAYEGADALKRADAAMIGQFGPHFLIRFAHACVMKAEGKEPDDSNGQDWGWI</sequence>
<dbReference type="Gene3D" id="3.30.460.10">
    <property type="entry name" value="Beta Polymerase, domain 2"/>
    <property type="match status" value="1"/>
</dbReference>